<proteinExistence type="inferred from homology"/>
<comment type="caution">
    <text evidence="13">The sequence shown here is derived from an EMBL/GenBank/DDBJ whole genome shotgun (WGS) entry which is preliminary data.</text>
</comment>
<feature type="transmembrane region" description="Helical" evidence="10">
    <location>
        <begin position="212"/>
        <end position="234"/>
    </location>
</feature>
<evidence type="ECO:0000256" key="6">
    <source>
        <dbReference type="ARBA" id="ARBA00022989"/>
    </source>
</evidence>
<feature type="domain" description="Cation/H(+) antiporter C-terminal" evidence="12">
    <location>
        <begin position="639"/>
        <end position="782"/>
    </location>
</feature>
<keyword evidence="4 10" id="KW-0812">Transmembrane</keyword>
<keyword evidence="2" id="KW-0813">Transport</keyword>
<dbReference type="InterPro" id="IPR050794">
    <property type="entry name" value="CPA2_transporter"/>
</dbReference>
<feature type="transmembrane region" description="Helical" evidence="10">
    <location>
        <begin position="394"/>
        <end position="413"/>
    </location>
</feature>
<gene>
    <name evidence="13" type="ORF">JRO89_XS14G0097700</name>
</gene>
<feature type="transmembrane region" description="Helical" evidence="10">
    <location>
        <begin position="285"/>
        <end position="314"/>
    </location>
</feature>
<evidence type="ECO:0000256" key="9">
    <source>
        <dbReference type="ARBA" id="ARBA00038341"/>
    </source>
</evidence>
<feature type="transmembrane region" description="Helical" evidence="10">
    <location>
        <begin position="246"/>
        <end position="264"/>
    </location>
</feature>
<feature type="domain" description="Cation/H+ exchanger transmembrane" evidence="11">
    <location>
        <begin position="62"/>
        <end position="443"/>
    </location>
</feature>
<feature type="transmembrane region" description="Helical" evidence="10">
    <location>
        <begin position="50"/>
        <end position="72"/>
    </location>
</feature>
<feature type="transmembrane region" description="Helical" evidence="10">
    <location>
        <begin position="357"/>
        <end position="382"/>
    </location>
</feature>
<keyword evidence="7" id="KW-0406">Ion transport</keyword>
<evidence type="ECO:0000256" key="1">
    <source>
        <dbReference type="ARBA" id="ARBA00004141"/>
    </source>
</evidence>
<comment type="subcellular location">
    <subcellularLocation>
        <location evidence="1">Membrane</location>
        <topology evidence="1">Multi-pass membrane protein</topology>
    </subcellularLocation>
</comment>
<keyword evidence="3" id="KW-0633">Potassium transport</keyword>
<feature type="transmembrane region" description="Helical" evidence="10">
    <location>
        <begin position="425"/>
        <end position="444"/>
    </location>
</feature>
<dbReference type="Pfam" id="PF23259">
    <property type="entry name" value="CHX17_C"/>
    <property type="match status" value="1"/>
</dbReference>
<evidence type="ECO:0008006" key="15">
    <source>
        <dbReference type="Google" id="ProtNLM"/>
    </source>
</evidence>
<evidence type="ECO:0000256" key="3">
    <source>
        <dbReference type="ARBA" id="ARBA00022538"/>
    </source>
</evidence>
<feature type="transmembrane region" description="Helical" evidence="10">
    <location>
        <begin position="84"/>
        <end position="106"/>
    </location>
</feature>
<dbReference type="PANTHER" id="PTHR32468">
    <property type="entry name" value="CATION/H + ANTIPORTER"/>
    <property type="match status" value="1"/>
</dbReference>
<dbReference type="PANTHER" id="PTHR32468:SF108">
    <property type="entry name" value="CATION_H(+) ANTIPORTER 15-LIKE"/>
    <property type="match status" value="1"/>
</dbReference>
<evidence type="ECO:0000313" key="14">
    <source>
        <dbReference type="Proteomes" id="UP000827721"/>
    </source>
</evidence>
<dbReference type="InterPro" id="IPR006153">
    <property type="entry name" value="Cation/H_exchanger_TM"/>
</dbReference>
<keyword evidence="8 10" id="KW-0472">Membrane</keyword>
<keyword evidence="6 10" id="KW-1133">Transmembrane helix</keyword>
<evidence type="ECO:0000259" key="11">
    <source>
        <dbReference type="Pfam" id="PF00999"/>
    </source>
</evidence>
<evidence type="ECO:0000313" key="13">
    <source>
        <dbReference type="EMBL" id="KAH7548298.1"/>
    </source>
</evidence>
<evidence type="ECO:0000256" key="7">
    <source>
        <dbReference type="ARBA" id="ARBA00023065"/>
    </source>
</evidence>
<name>A0ABQ8H4R0_9ROSI</name>
<dbReference type="Pfam" id="PF00999">
    <property type="entry name" value="Na_H_Exchanger"/>
    <property type="match status" value="1"/>
</dbReference>
<evidence type="ECO:0000256" key="5">
    <source>
        <dbReference type="ARBA" id="ARBA00022958"/>
    </source>
</evidence>
<accession>A0ABQ8H4R0</accession>
<dbReference type="InterPro" id="IPR057290">
    <property type="entry name" value="CHX17_C"/>
</dbReference>
<dbReference type="EMBL" id="JAFEMO010000014">
    <property type="protein sequence ID" value="KAH7548298.1"/>
    <property type="molecule type" value="Genomic_DNA"/>
</dbReference>
<dbReference type="InterPro" id="IPR038770">
    <property type="entry name" value="Na+/solute_symporter_sf"/>
</dbReference>
<evidence type="ECO:0000256" key="4">
    <source>
        <dbReference type="ARBA" id="ARBA00022692"/>
    </source>
</evidence>
<organism evidence="13 14">
    <name type="scientific">Xanthoceras sorbifolium</name>
    <dbReference type="NCBI Taxonomy" id="99658"/>
    <lineage>
        <taxon>Eukaryota</taxon>
        <taxon>Viridiplantae</taxon>
        <taxon>Streptophyta</taxon>
        <taxon>Embryophyta</taxon>
        <taxon>Tracheophyta</taxon>
        <taxon>Spermatophyta</taxon>
        <taxon>Magnoliopsida</taxon>
        <taxon>eudicotyledons</taxon>
        <taxon>Gunneridae</taxon>
        <taxon>Pentapetalae</taxon>
        <taxon>rosids</taxon>
        <taxon>malvids</taxon>
        <taxon>Sapindales</taxon>
        <taxon>Sapindaceae</taxon>
        <taxon>Xanthoceroideae</taxon>
        <taxon>Xanthoceras</taxon>
    </lineage>
</organism>
<evidence type="ECO:0000256" key="8">
    <source>
        <dbReference type="ARBA" id="ARBA00023136"/>
    </source>
</evidence>
<sequence>MSYKFHGNDSSEYYTTTDNMNDPDFKTCGPYIRHIYSKGFWLGDDPTHHVFPNILLQLIVMFFVSRIIHFFLRRLKQPIFVSNVLAGIILGPSMLGGEKAFLYRIFQPREMVITNSMSMVGTTYFIFLATVKMDKSRIISTARMSMSVGLTCVVIPVIIVFLLLSAFRESLQGIQGGTFDYFFSICTSLSYFPVISNAVSEHNLLTSELGRIAMSCTILHEVIGWIFTILNLAFSGGEPLQLTESVLSTFLLALFVIVVMRPMIQWIIRRTPEGKPVDEFFIKALLASPLVMANVSDVLGATVFPGAFLMGLIIPAGPPLGSAVVEKCDIVLSELILPFLYIRIGQMVNVNLVAKDWSAFGIVQFLQFAGFLGKMAGCFLAFLCSNGSGGVRNALLVGLILNTKGVIELMLLLRWRQLEALNESAFAALVVYDIIATAIVTPLINNHKPQAKREVSSAINNGTRTLQAAMLAGEFRIMCCFHCEENVHSIISLLKACNWTGINPMCVYPVHIIDLVGRAAPLLSPYDSQKKPLKASPTDRIMSALTKSLDQGSSSHVTIQPYRLIAPYTTVHESICSLAHDKFVPLVLVPFPESQDTGAKKMTLRNFNIQMQANAPCTVGILVDRRSPQIFTSTHFSYKIGLIFLGGPDDREALALVSRMSSHPGVSITMLKIDLIEDKTKDESEMYLDDCLIRDFKVRNIGKASVVCKELMAEDTAQVMDSIRSLDKNYDLVIVGKDRGPNSQLEEEMSPWVENKELGSIGDLVASSDFYGEMVSVLVLHCVVGAPVNLIGCSITISDDDTSGFSFSSSNVDVDDHKVDTVLLADKKKDGKFCTEM</sequence>
<feature type="transmembrane region" description="Helical" evidence="10">
    <location>
        <begin position="112"/>
        <end position="131"/>
    </location>
</feature>
<dbReference type="Proteomes" id="UP000827721">
    <property type="component" value="Unassembled WGS sequence"/>
</dbReference>
<evidence type="ECO:0000256" key="10">
    <source>
        <dbReference type="SAM" id="Phobius"/>
    </source>
</evidence>
<feature type="transmembrane region" description="Helical" evidence="10">
    <location>
        <begin position="143"/>
        <end position="167"/>
    </location>
</feature>
<evidence type="ECO:0000256" key="2">
    <source>
        <dbReference type="ARBA" id="ARBA00022448"/>
    </source>
</evidence>
<dbReference type="Gene3D" id="1.20.1530.20">
    <property type="match status" value="1"/>
</dbReference>
<keyword evidence="5" id="KW-0630">Potassium</keyword>
<evidence type="ECO:0000259" key="12">
    <source>
        <dbReference type="Pfam" id="PF23259"/>
    </source>
</evidence>
<keyword evidence="14" id="KW-1185">Reference proteome</keyword>
<reference evidence="13 14" key="1">
    <citation type="submission" date="2021-02" db="EMBL/GenBank/DDBJ databases">
        <title>Plant Genome Project.</title>
        <authorList>
            <person name="Zhang R.-G."/>
        </authorList>
    </citation>
    <scope>NUCLEOTIDE SEQUENCE [LARGE SCALE GENOMIC DNA]</scope>
    <source>
        <tissue evidence="13">Leaves</tissue>
    </source>
</reference>
<feature type="transmembrane region" description="Helical" evidence="10">
    <location>
        <begin position="179"/>
        <end position="200"/>
    </location>
</feature>
<protein>
    <recommendedName>
        <fullName evidence="15">Cation/H+ exchanger domain-containing protein</fullName>
    </recommendedName>
</protein>
<comment type="similarity">
    <text evidence="9">Belongs to the monovalent cation:proton antiporter 2 (CPA2) transporter (TC 2.A.37) family. CHX (TC 2.A.37.4) subfamily.</text>
</comment>